<keyword evidence="1" id="KW-0732">Signal</keyword>
<reference evidence="2" key="1">
    <citation type="submission" date="2021-11" db="EMBL/GenBank/DDBJ databases">
        <authorList>
            <person name="Schell T."/>
        </authorList>
    </citation>
    <scope>NUCLEOTIDE SEQUENCE</scope>
    <source>
        <strain evidence="2">M5</strain>
    </source>
</reference>
<evidence type="ECO:0000313" key="3">
    <source>
        <dbReference type="Proteomes" id="UP000789390"/>
    </source>
</evidence>
<dbReference type="EMBL" id="CAKKLH010000112">
    <property type="protein sequence ID" value="CAH0103451.1"/>
    <property type="molecule type" value="Genomic_DNA"/>
</dbReference>
<name>A0A8J2WDW4_9CRUS</name>
<evidence type="ECO:0000313" key="2">
    <source>
        <dbReference type="EMBL" id="CAH0103451.1"/>
    </source>
</evidence>
<protein>
    <submittedName>
        <fullName evidence="2">Uncharacterized protein</fullName>
    </submittedName>
</protein>
<sequence length="72" mass="7852">MKMKLICFLFVAFVMVSVEANSIATRDIDGRVVTAAPTTSTTRDWAQVCADLCKTGDGGVLCNCELVPVRRR</sequence>
<feature type="signal peptide" evidence="1">
    <location>
        <begin position="1"/>
        <end position="20"/>
    </location>
</feature>
<accession>A0A8J2WDW4</accession>
<gene>
    <name evidence="2" type="ORF">DGAL_LOCUS6025</name>
</gene>
<organism evidence="2 3">
    <name type="scientific">Daphnia galeata</name>
    <dbReference type="NCBI Taxonomy" id="27404"/>
    <lineage>
        <taxon>Eukaryota</taxon>
        <taxon>Metazoa</taxon>
        <taxon>Ecdysozoa</taxon>
        <taxon>Arthropoda</taxon>
        <taxon>Crustacea</taxon>
        <taxon>Branchiopoda</taxon>
        <taxon>Diplostraca</taxon>
        <taxon>Cladocera</taxon>
        <taxon>Anomopoda</taxon>
        <taxon>Daphniidae</taxon>
        <taxon>Daphnia</taxon>
    </lineage>
</organism>
<dbReference type="Proteomes" id="UP000789390">
    <property type="component" value="Unassembled WGS sequence"/>
</dbReference>
<dbReference type="AlphaFoldDB" id="A0A8J2WDW4"/>
<dbReference type="OrthoDB" id="6354310at2759"/>
<feature type="chain" id="PRO_5035298493" evidence="1">
    <location>
        <begin position="21"/>
        <end position="72"/>
    </location>
</feature>
<comment type="caution">
    <text evidence="2">The sequence shown here is derived from an EMBL/GenBank/DDBJ whole genome shotgun (WGS) entry which is preliminary data.</text>
</comment>
<keyword evidence="3" id="KW-1185">Reference proteome</keyword>
<proteinExistence type="predicted"/>
<evidence type="ECO:0000256" key="1">
    <source>
        <dbReference type="SAM" id="SignalP"/>
    </source>
</evidence>